<gene>
    <name evidence="1" type="ORF">EYF80_004272</name>
</gene>
<comment type="caution">
    <text evidence="1">The sequence shown here is derived from an EMBL/GenBank/DDBJ whole genome shotgun (WGS) entry which is preliminary data.</text>
</comment>
<evidence type="ECO:0000313" key="2">
    <source>
        <dbReference type="Proteomes" id="UP000314294"/>
    </source>
</evidence>
<sequence length="70" mass="7297">MGTINENRQILIVTGRPLLPQRGAVSPAGVSARSQNHAACCSCLRAAGGKRLTGHVGPELEDGWVGNCML</sequence>
<accession>A0A4Z2J611</accession>
<proteinExistence type="predicted"/>
<protein>
    <submittedName>
        <fullName evidence="1">Uncharacterized protein</fullName>
    </submittedName>
</protein>
<dbReference type="AlphaFoldDB" id="A0A4Z2J611"/>
<dbReference type="EMBL" id="SRLO01000020">
    <property type="protein sequence ID" value="TNN85639.1"/>
    <property type="molecule type" value="Genomic_DNA"/>
</dbReference>
<organism evidence="1 2">
    <name type="scientific">Liparis tanakae</name>
    <name type="common">Tanaka's snailfish</name>
    <dbReference type="NCBI Taxonomy" id="230148"/>
    <lineage>
        <taxon>Eukaryota</taxon>
        <taxon>Metazoa</taxon>
        <taxon>Chordata</taxon>
        <taxon>Craniata</taxon>
        <taxon>Vertebrata</taxon>
        <taxon>Euteleostomi</taxon>
        <taxon>Actinopterygii</taxon>
        <taxon>Neopterygii</taxon>
        <taxon>Teleostei</taxon>
        <taxon>Neoteleostei</taxon>
        <taxon>Acanthomorphata</taxon>
        <taxon>Eupercaria</taxon>
        <taxon>Perciformes</taxon>
        <taxon>Cottioidei</taxon>
        <taxon>Cottales</taxon>
        <taxon>Liparidae</taxon>
        <taxon>Liparis</taxon>
    </lineage>
</organism>
<keyword evidence="2" id="KW-1185">Reference proteome</keyword>
<dbReference type="Proteomes" id="UP000314294">
    <property type="component" value="Unassembled WGS sequence"/>
</dbReference>
<reference evidence="1 2" key="1">
    <citation type="submission" date="2019-03" db="EMBL/GenBank/DDBJ databases">
        <title>First draft genome of Liparis tanakae, snailfish: a comprehensive survey of snailfish specific genes.</title>
        <authorList>
            <person name="Kim W."/>
            <person name="Song I."/>
            <person name="Jeong J.-H."/>
            <person name="Kim D."/>
            <person name="Kim S."/>
            <person name="Ryu S."/>
            <person name="Song J.Y."/>
            <person name="Lee S.K."/>
        </authorList>
    </citation>
    <scope>NUCLEOTIDE SEQUENCE [LARGE SCALE GENOMIC DNA]</scope>
    <source>
        <tissue evidence="1">Muscle</tissue>
    </source>
</reference>
<evidence type="ECO:0000313" key="1">
    <source>
        <dbReference type="EMBL" id="TNN85639.1"/>
    </source>
</evidence>
<name>A0A4Z2J611_9TELE</name>